<dbReference type="Proteomes" id="UP001296104">
    <property type="component" value="Unassembled WGS sequence"/>
</dbReference>
<proteinExistence type="inferred from homology"/>
<evidence type="ECO:0000313" key="4">
    <source>
        <dbReference type="EMBL" id="CAK4033714.1"/>
    </source>
</evidence>
<keyword evidence="2" id="KW-0521">NADP</keyword>
<evidence type="ECO:0000256" key="3">
    <source>
        <dbReference type="ARBA" id="ARBA00023002"/>
    </source>
</evidence>
<protein>
    <submittedName>
        <fullName evidence="4">Levodione reductase</fullName>
    </submittedName>
</protein>
<dbReference type="InterPro" id="IPR020904">
    <property type="entry name" value="Sc_DH/Rdtase_CS"/>
</dbReference>
<comment type="similarity">
    <text evidence="1">Belongs to the short-chain dehydrogenases/reductases (SDR) family.</text>
</comment>
<evidence type="ECO:0000256" key="2">
    <source>
        <dbReference type="ARBA" id="ARBA00022857"/>
    </source>
</evidence>
<sequence length="289" mass="31250">MAGKKVAIVTGGASGMGLAVVQALASRDNWRVHAVDVSDKRLVDVEQTSKNISSHKADVTSYEQLAAVFHEVFSRDGSVDFVFANAGLIESQDFYKVQRTDPPPPPDLRSVDVDLSGLILTCYLAQHYFRRSPHGGQGASLILTGSCGSFYPSHYSPMYTAAKHGVLGFGRATAKRLSQEGIRVNMICPGIVETNLTGEGGWAGFPPGLFTPVENVSNTVLHLVDGEKDLVDANGSKVPADQLYGLSVEINLDRIYIRTIPEFCDDAMRGIMEATDPEKQKGAVIKDYD</sequence>
<evidence type="ECO:0000313" key="5">
    <source>
        <dbReference type="Proteomes" id="UP001296104"/>
    </source>
</evidence>
<gene>
    <name evidence="4" type="ORF">LECACI_7A008872</name>
</gene>
<dbReference type="InterPro" id="IPR002347">
    <property type="entry name" value="SDR_fam"/>
</dbReference>
<accession>A0AAI9EEY6</accession>
<dbReference type="PANTHER" id="PTHR44229:SF4">
    <property type="entry name" value="15-HYDROXYPROSTAGLANDIN DEHYDROGENASE [NAD(+)]"/>
    <property type="match status" value="1"/>
</dbReference>
<dbReference type="PROSITE" id="PS00061">
    <property type="entry name" value="ADH_SHORT"/>
    <property type="match status" value="1"/>
</dbReference>
<dbReference type="InterPro" id="IPR036291">
    <property type="entry name" value="NAD(P)-bd_dom_sf"/>
</dbReference>
<dbReference type="PANTHER" id="PTHR44229">
    <property type="entry name" value="15-HYDROXYPROSTAGLANDIN DEHYDROGENASE [NAD(+)]"/>
    <property type="match status" value="1"/>
</dbReference>
<dbReference type="Gene3D" id="3.40.50.720">
    <property type="entry name" value="NAD(P)-binding Rossmann-like Domain"/>
    <property type="match status" value="1"/>
</dbReference>
<dbReference type="Pfam" id="PF00106">
    <property type="entry name" value="adh_short"/>
    <property type="match status" value="1"/>
</dbReference>
<keyword evidence="3" id="KW-0560">Oxidoreductase</keyword>
<keyword evidence="5" id="KW-1185">Reference proteome</keyword>
<dbReference type="SUPFAM" id="SSF51735">
    <property type="entry name" value="NAD(P)-binding Rossmann-fold domains"/>
    <property type="match status" value="1"/>
</dbReference>
<dbReference type="EMBL" id="CAVMBE010000092">
    <property type="protein sequence ID" value="CAK4033714.1"/>
    <property type="molecule type" value="Genomic_DNA"/>
</dbReference>
<organism evidence="4 5">
    <name type="scientific">Lecanosticta acicola</name>
    <dbReference type="NCBI Taxonomy" id="111012"/>
    <lineage>
        <taxon>Eukaryota</taxon>
        <taxon>Fungi</taxon>
        <taxon>Dikarya</taxon>
        <taxon>Ascomycota</taxon>
        <taxon>Pezizomycotina</taxon>
        <taxon>Dothideomycetes</taxon>
        <taxon>Dothideomycetidae</taxon>
        <taxon>Mycosphaerellales</taxon>
        <taxon>Mycosphaerellaceae</taxon>
        <taxon>Lecanosticta</taxon>
    </lineage>
</organism>
<dbReference type="AlphaFoldDB" id="A0AAI9EEY6"/>
<comment type="caution">
    <text evidence="4">The sequence shown here is derived from an EMBL/GenBank/DDBJ whole genome shotgun (WGS) entry which is preliminary data.</text>
</comment>
<dbReference type="GO" id="GO:0016616">
    <property type="term" value="F:oxidoreductase activity, acting on the CH-OH group of donors, NAD or NADP as acceptor"/>
    <property type="evidence" value="ECO:0007669"/>
    <property type="project" value="TreeGrafter"/>
</dbReference>
<dbReference type="GO" id="GO:0005737">
    <property type="term" value="C:cytoplasm"/>
    <property type="evidence" value="ECO:0007669"/>
    <property type="project" value="TreeGrafter"/>
</dbReference>
<dbReference type="PRINTS" id="PR00081">
    <property type="entry name" value="GDHRDH"/>
</dbReference>
<evidence type="ECO:0000256" key="1">
    <source>
        <dbReference type="ARBA" id="ARBA00006484"/>
    </source>
</evidence>
<reference evidence="4" key="1">
    <citation type="submission" date="2023-11" db="EMBL/GenBank/DDBJ databases">
        <authorList>
            <person name="Alioto T."/>
            <person name="Alioto T."/>
            <person name="Gomez Garrido J."/>
        </authorList>
    </citation>
    <scope>NUCLEOTIDE SEQUENCE</scope>
</reference>
<name>A0AAI9EEY6_9PEZI</name>